<accession>A0AAW1H997</accession>
<evidence type="ECO:0000313" key="4">
    <source>
        <dbReference type="Proteomes" id="UP001443914"/>
    </source>
</evidence>
<gene>
    <name evidence="3" type="ORF">RND81_12G113700</name>
</gene>
<dbReference type="AlphaFoldDB" id="A0AAW1H997"/>
<dbReference type="Proteomes" id="UP001443914">
    <property type="component" value="Unassembled WGS sequence"/>
</dbReference>
<dbReference type="EMBL" id="JBDFQZ010000012">
    <property type="protein sequence ID" value="KAK9672637.1"/>
    <property type="molecule type" value="Genomic_DNA"/>
</dbReference>
<proteinExistence type="predicted"/>
<dbReference type="InterPro" id="IPR056361">
    <property type="entry name" value="AtPDCT1_2_TM_dom"/>
</dbReference>
<feature type="domain" description="AtPDCT1/2 transmembrane" evidence="2">
    <location>
        <begin position="29"/>
        <end position="60"/>
    </location>
</feature>
<comment type="caution">
    <text evidence="3">The sequence shown here is derived from an EMBL/GenBank/DDBJ whole genome shotgun (WGS) entry which is preliminary data.</text>
</comment>
<dbReference type="PANTHER" id="PTHR34674:SF1">
    <property type="entry name" value="PHOSPHATIDYLCHOLINE:DIACYLGLYCEROL CHOLINEPHOSPHOTRANSFERASE 1-RELATED"/>
    <property type="match status" value="1"/>
</dbReference>
<sequence>MPCCFVVSLLFFVAVEYTLLMVPSSSPPFELGFILTHWLNRVLSHSPLLNTLFAALNTICWLWPTIDSGAVNGFQLFLDTSQV</sequence>
<organism evidence="3 4">
    <name type="scientific">Saponaria officinalis</name>
    <name type="common">Common soapwort</name>
    <name type="synonym">Lychnis saponaria</name>
    <dbReference type="NCBI Taxonomy" id="3572"/>
    <lineage>
        <taxon>Eukaryota</taxon>
        <taxon>Viridiplantae</taxon>
        <taxon>Streptophyta</taxon>
        <taxon>Embryophyta</taxon>
        <taxon>Tracheophyta</taxon>
        <taxon>Spermatophyta</taxon>
        <taxon>Magnoliopsida</taxon>
        <taxon>eudicotyledons</taxon>
        <taxon>Gunneridae</taxon>
        <taxon>Pentapetalae</taxon>
        <taxon>Caryophyllales</taxon>
        <taxon>Caryophyllaceae</taxon>
        <taxon>Caryophylleae</taxon>
        <taxon>Saponaria</taxon>
    </lineage>
</organism>
<feature type="chain" id="PRO_5043665444" description="AtPDCT1/2 transmembrane domain-containing protein" evidence="1">
    <location>
        <begin position="21"/>
        <end position="83"/>
    </location>
</feature>
<keyword evidence="1" id="KW-0732">Signal</keyword>
<feature type="signal peptide" evidence="1">
    <location>
        <begin position="1"/>
        <end position="20"/>
    </location>
</feature>
<evidence type="ECO:0000259" key="2">
    <source>
        <dbReference type="Pfam" id="PF24788"/>
    </source>
</evidence>
<name>A0AAW1H997_SAPOF</name>
<evidence type="ECO:0000313" key="3">
    <source>
        <dbReference type="EMBL" id="KAK9672637.1"/>
    </source>
</evidence>
<dbReference type="Pfam" id="PF24788">
    <property type="entry name" value="AtPDCT1_2"/>
    <property type="match status" value="1"/>
</dbReference>
<evidence type="ECO:0000256" key="1">
    <source>
        <dbReference type="SAM" id="SignalP"/>
    </source>
</evidence>
<reference evidence="3" key="1">
    <citation type="submission" date="2024-03" db="EMBL/GenBank/DDBJ databases">
        <title>WGS assembly of Saponaria officinalis var. Norfolk2.</title>
        <authorList>
            <person name="Jenkins J."/>
            <person name="Shu S."/>
            <person name="Grimwood J."/>
            <person name="Barry K."/>
            <person name="Goodstein D."/>
            <person name="Schmutz J."/>
            <person name="Leebens-Mack J."/>
            <person name="Osbourn A."/>
        </authorList>
    </citation>
    <scope>NUCLEOTIDE SEQUENCE [LARGE SCALE GENOMIC DNA]</scope>
    <source>
        <strain evidence="3">JIC</strain>
    </source>
</reference>
<dbReference type="GO" id="GO:0004142">
    <property type="term" value="F:diacylglycerol cholinephosphotransferase activity"/>
    <property type="evidence" value="ECO:0007669"/>
    <property type="project" value="TreeGrafter"/>
</dbReference>
<protein>
    <recommendedName>
        <fullName evidence="2">AtPDCT1/2 transmembrane domain-containing protein</fullName>
    </recommendedName>
</protein>
<dbReference type="InterPro" id="IPR055311">
    <property type="entry name" value="PDCT1/2-like"/>
</dbReference>
<keyword evidence="4" id="KW-1185">Reference proteome</keyword>
<dbReference type="PANTHER" id="PTHR34674">
    <property type="entry name" value="PHOSPHATIDYLCHOLINE:DIACYLGLYCEROL CHOLINEPHOSPHOTRANSFERASE 1-RELATED"/>
    <property type="match status" value="1"/>
</dbReference>